<dbReference type="AlphaFoldDB" id="A0A0K9XIQ5"/>
<reference evidence="3" key="1">
    <citation type="submission" date="2015-07" db="EMBL/GenBank/DDBJ databases">
        <title>Draft genome sequence of Streptomyces sp. CMAA 1322, a bacterium isolated from Caatinga biome, from dry forest semiarid of Brazil.</title>
        <authorList>
            <person name="Santos S.N."/>
            <person name="Gacesa R."/>
            <person name="Taketani R.G."/>
            <person name="Long P.F."/>
            <person name="Melo I.S."/>
        </authorList>
    </citation>
    <scope>NUCLEOTIDE SEQUENCE [LARGE SCALE GENOMIC DNA]</scope>
    <source>
        <strain evidence="3">CMAA 1322</strain>
    </source>
</reference>
<dbReference type="PATRIC" id="fig|1678637.3.peg.1593"/>
<proteinExistence type="predicted"/>
<feature type="chain" id="PRO_5005532545" description="Secreted protein" evidence="1">
    <location>
        <begin position="31"/>
        <end position="177"/>
    </location>
</feature>
<dbReference type="OrthoDB" id="3690616at2"/>
<evidence type="ECO:0000313" key="2">
    <source>
        <dbReference type="EMBL" id="KNB53245.1"/>
    </source>
</evidence>
<sequence>MQRLRVWARRWGSVAVAVGLMMAGATGASAGEREERATVNCLGMNTIDFAPGLSVLPRKTRIGGTGAYRCTSTVPGLTSARSVIHGGGTNGCFTSDATTVETVTWSTGERSVVVYPLGNVTQVAGQAVVLVMGTVVSGKFRGRAVASPGVQLTLDVPACATAGGVPSITGPSALLIP</sequence>
<dbReference type="Proteomes" id="UP000037288">
    <property type="component" value="Unassembled WGS sequence"/>
</dbReference>
<keyword evidence="3" id="KW-1185">Reference proteome</keyword>
<dbReference type="EMBL" id="LFXA01000003">
    <property type="protein sequence ID" value="KNB53245.1"/>
    <property type="molecule type" value="Genomic_DNA"/>
</dbReference>
<evidence type="ECO:0000256" key="1">
    <source>
        <dbReference type="SAM" id="SignalP"/>
    </source>
</evidence>
<evidence type="ECO:0008006" key="4">
    <source>
        <dbReference type="Google" id="ProtNLM"/>
    </source>
</evidence>
<accession>A0A0K9XIQ5</accession>
<name>A0A0K9XIQ5_9ACTN</name>
<comment type="caution">
    <text evidence="2">The sequence shown here is derived from an EMBL/GenBank/DDBJ whole genome shotgun (WGS) entry which is preliminary data.</text>
</comment>
<evidence type="ECO:0000313" key="3">
    <source>
        <dbReference type="Proteomes" id="UP000037288"/>
    </source>
</evidence>
<keyword evidence="1" id="KW-0732">Signal</keyword>
<gene>
    <name evidence="2" type="ORF">AC230_07330</name>
</gene>
<organism evidence="2 3">
    <name type="scientific">Streptomyces caatingaensis</name>
    <dbReference type="NCBI Taxonomy" id="1678637"/>
    <lineage>
        <taxon>Bacteria</taxon>
        <taxon>Bacillati</taxon>
        <taxon>Actinomycetota</taxon>
        <taxon>Actinomycetes</taxon>
        <taxon>Kitasatosporales</taxon>
        <taxon>Streptomycetaceae</taxon>
        <taxon>Streptomyces</taxon>
    </lineage>
</organism>
<protein>
    <recommendedName>
        <fullName evidence="4">Secreted protein</fullName>
    </recommendedName>
</protein>
<dbReference type="RefSeq" id="WP_049715224.1">
    <property type="nucleotide sequence ID" value="NZ_LFXA01000003.1"/>
</dbReference>
<feature type="signal peptide" evidence="1">
    <location>
        <begin position="1"/>
        <end position="30"/>
    </location>
</feature>